<evidence type="ECO:0000256" key="11">
    <source>
        <dbReference type="ARBA" id="ARBA00022895"/>
    </source>
</evidence>
<keyword evidence="13" id="KW-0234">DNA repair</keyword>
<dbReference type="GO" id="GO:0006281">
    <property type="term" value="P:DNA repair"/>
    <property type="evidence" value="ECO:0007669"/>
    <property type="project" value="UniProtKB-KW"/>
</dbReference>
<evidence type="ECO:0000256" key="2">
    <source>
        <dbReference type="ARBA" id="ARBA00004496"/>
    </source>
</evidence>
<evidence type="ECO:0000313" key="18">
    <source>
        <dbReference type="Proteomes" id="UP000237144"/>
    </source>
</evidence>
<accession>A0A2S5B718</accession>
<dbReference type="GO" id="GO:0043130">
    <property type="term" value="F:ubiquitin binding"/>
    <property type="evidence" value="ECO:0007669"/>
    <property type="project" value="InterPro"/>
</dbReference>
<keyword evidence="18" id="KW-1185">Reference proteome</keyword>
<evidence type="ECO:0000256" key="15">
    <source>
        <dbReference type="SAM" id="MobiDB-lite"/>
    </source>
</evidence>
<keyword evidence="12" id="KW-0238">DNA-binding</keyword>
<keyword evidence="7" id="KW-0963">Cytoplasm</keyword>
<dbReference type="GO" id="GO:0005737">
    <property type="term" value="C:cytoplasm"/>
    <property type="evidence" value="ECO:0007669"/>
    <property type="project" value="UniProtKB-SubCell"/>
</dbReference>
<evidence type="ECO:0000313" key="17">
    <source>
        <dbReference type="EMBL" id="POY72521.1"/>
    </source>
</evidence>
<dbReference type="Pfam" id="PF02845">
    <property type="entry name" value="CUE"/>
    <property type="match status" value="1"/>
</dbReference>
<dbReference type="GO" id="GO:0005634">
    <property type="term" value="C:nucleus"/>
    <property type="evidence" value="ECO:0007669"/>
    <property type="project" value="UniProtKB-SubCell"/>
</dbReference>
<keyword evidence="9" id="KW-0833">Ubl conjugation pathway</keyword>
<proteinExistence type="inferred from homology"/>
<dbReference type="STRING" id="741276.A0A2S5B718"/>
<evidence type="ECO:0000256" key="5">
    <source>
        <dbReference type="ARBA" id="ARBA00020536"/>
    </source>
</evidence>
<comment type="subcellular location">
    <subcellularLocation>
        <location evidence="3">Chromosome</location>
        <location evidence="3">Telomere</location>
    </subcellularLocation>
    <subcellularLocation>
        <location evidence="2">Cytoplasm</location>
    </subcellularLocation>
    <subcellularLocation>
        <location evidence="1">Nucleus</location>
    </subcellularLocation>
</comment>
<dbReference type="InterPro" id="IPR041803">
    <property type="entry name" value="DEF1_CUE"/>
</dbReference>
<evidence type="ECO:0000256" key="12">
    <source>
        <dbReference type="ARBA" id="ARBA00023125"/>
    </source>
</evidence>
<dbReference type="Proteomes" id="UP000237144">
    <property type="component" value="Unassembled WGS sequence"/>
</dbReference>
<keyword evidence="11" id="KW-0779">Telomere</keyword>
<keyword evidence="8" id="KW-0227">DNA damage</keyword>
<evidence type="ECO:0000256" key="8">
    <source>
        <dbReference type="ARBA" id="ARBA00022763"/>
    </source>
</evidence>
<dbReference type="GO" id="GO:0000781">
    <property type="term" value="C:chromosome, telomeric region"/>
    <property type="evidence" value="ECO:0007669"/>
    <property type="project" value="UniProtKB-SubCell"/>
</dbReference>
<feature type="domain" description="CUE" evidence="16">
    <location>
        <begin position="42"/>
        <end position="85"/>
    </location>
</feature>
<evidence type="ECO:0000256" key="13">
    <source>
        <dbReference type="ARBA" id="ARBA00023204"/>
    </source>
</evidence>
<keyword evidence="6" id="KW-0158">Chromosome</keyword>
<evidence type="ECO:0000256" key="9">
    <source>
        <dbReference type="ARBA" id="ARBA00022786"/>
    </source>
</evidence>
<evidence type="ECO:0000256" key="7">
    <source>
        <dbReference type="ARBA" id="ARBA00022490"/>
    </source>
</evidence>
<dbReference type="CDD" id="cd14368">
    <property type="entry name" value="CUE_DEF1_like"/>
    <property type="match status" value="1"/>
</dbReference>
<keyword evidence="10" id="KW-0832">Ubl conjugation</keyword>
<comment type="similarity">
    <text evidence="4">Belongs to the DEF1 family.</text>
</comment>
<sequence>MATISRGTGRPQQRRARGAVSDAGTRDLESGESEEARQLRSKYQSKLVTAKELFPDWTDEDILYAIHEANGDVEVAIVRMSEGKSLRASPL</sequence>
<comment type="caution">
    <text evidence="17">The sequence shown here is derived from an EMBL/GenBank/DDBJ whole genome shotgun (WGS) entry which is preliminary data.</text>
</comment>
<feature type="region of interest" description="Disordered" evidence="15">
    <location>
        <begin position="1"/>
        <end position="38"/>
    </location>
</feature>
<feature type="compositionally biased region" description="Basic and acidic residues" evidence="15">
    <location>
        <begin position="24"/>
        <end position="38"/>
    </location>
</feature>
<dbReference type="AlphaFoldDB" id="A0A2S5B718"/>
<evidence type="ECO:0000256" key="1">
    <source>
        <dbReference type="ARBA" id="ARBA00004123"/>
    </source>
</evidence>
<keyword evidence="14" id="KW-0539">Nucleus</keyword>
<dbReference type="PROSITE" id="PS51140">
    <property type="entry name" value="CUE"/>
    <property type="match status" value="1"/>
</dbReference>
<name>A0A2S5B718_9BASI</name>
<dbReference type="GO" id="GO:0003677">
    <property type="term" value="F:DNA binding"/>
    <property type="evidence" value="ECO:0007669"/>
    <property type="project" value="UniProtKB-KW"/>
</dbReference>
<reference evidence="17 18" key="1">
    <citation type="journal article" date="2018" name="Front. Microbiol.">
        <title>Prospects for Fungal Bioremediation of Acidic Radioactive Waste Sites: Characterization and Genome Sequence of Rhodotorula taiwanensis MD1149.</title>
        <authorList>
            <person name="Tkavc R."/>
            <person name="Matrosova V.Y."/>
            <person name="Grichenko O.E."/>
            <person name="Gostincar C."/>
            <person name="Volpe R.P."/>
            <person name="Klimenkova P."/>
            <person name="Gaidamakova E.K."/>
            <person name="Zhou C.E."/>
            <person name="Stewart B.J."/>
            <person name="Lyman M.G."/>
            <person name="Malfatti S.A."/>
            <person name="Rubinfeld B."/>
            <person name="Courtot M."/>
            <person name="Singh J."/>
            <person name="Dalgard C.L."/>
            <person name="Hamilton T."/>
            <person name="Frey K.G."/>
            <person name="Gunde-Cimerman N."/>
            <person name="Dugan L."/>
            <person name="Daly M.J."/>
        </authorList>
    </citation>
    <scope>NUCLEOTIDE SEQUENCE [LARGE SCALE GENOMIC DNA]</scope>
    <source>
        <strain evidence="17 18">MD1149</strain>
    </source>
</reference>
<organism evidence="17 18">
    <name type="scientific">Rhodotorula taiwanensis</name>
    <dbReference type="NCBI Taxonomy" id="741276"/>
    <lineage>
        <taxon>Eukaryota</taxon>
        <taxon>Fungi</taxon>
        <taxon>Dikarya</taxon>
        <taxon>Basidiomycota</taxon>
        <taxon>Pucciniomycotina</taxon>
        <taxon>Microbotryomycetes</taxon>
        <taxon>Sporidiobolales</taxon>
        <taxon>Sporidiobolaceae</taxon>
        <taxon>Rhodotorula</taxon>
    </lineage>
</organism>
<evidence type="ECO:0000256" key="14">
    <source>
        <dbReference type="ARBA" id="ARBA00023242"/>
    </source>
</evidence>
<dbReference type="OrthoDB" id="5396806at2759"/>
<dbReference type="EMBL" id="PJQD01000048">
    <property type="protein sequence ID" value="POY72521.1"/>
    <property type="molecule type" value="Genomic_DNA"/>
</dbReference>
<gene>
    <name evidence="17" type="ORF">BMF94_4347</name>
</gene>
<dbReference type="InterPro" id="IPR003892">
    <property type="entry name" value="CUE"/>
</dbReference>
<evidence type="ECO:0000256" key="6">
    <source>
        <dbReference type="ARBA" id="ARBA00022454"/>
    </source>
</evidence>
<evidence type="ECO:0000256" key="4">
    <source>
        <dbReference type="ARBA" id="ARBA00005491"/>
    </source>
</evidence>
<evidence type="ECO:0000256" key="10">
    <source>
        <dbReference type="ARBA" id="ARBA00022843"/>
    </source>
</evidence>
<evidence type="ECO:0000256" key="3">
    <source>
        <dbReference type="ARBA" id="ARBA00004574"/>
    </source>
</evidence>
<protein>
    <recommendedName>
        <fullName evidence="5">RNA polymerase II degradation factor 1</fullName>
    </recommendedName>
</protein>
<evidence type="ECO:0000259" key="16">
    <source>
        <dbReference type="PROSITE" id="PS51140"/>
    </source>
</evidence>